<name>A0A8H4C9M2_COLGL</name>
<accession>A0A8H4C9M2</accession>
<dbReference type="GeneID" id="69008259"/>
<dbReference type="PANTHER" id="PTHR33112:SF16">
    <property type="entry name" value="HETEROKARYON INCOMPATIBILITY DOMAIN-CONTAINING PROTEIN"/>
    <property type="match status" value="1"/>
</dbReference>
<evidence type="ECO:0000256" key="1">
    <source>
        <dbReference type="SAM" id="MobiDB-lite"/>
    </source>
</evidence>
<gene>
    <name evidence="3" type="ORF">GCG54_00001088</name>
</gene>
<comment type="caution">
    <text evidence="3">The sequence shown here is derived from an EMBL/GenBank/DDBJ whole genome shotgun (WGS) entry which is preliminary data.</text>
</comment>
<dbReference type="AlphaFoldDB" id="A0A8H4C9M2"/>
<reference evidence="3" key="1">
    <citation type="journal article" date="2020" name="Phytopathology">
        <title>Genome sequence and comparative analysis of Colletotrichum gloeosporioides isolated from Liriodendron leaves.</title>
        <authorList>
            <person name="Fu F.F."/>
            <person name="Hao Z."/>
            <person name="Wang P."/>
            <person name="Lu Y."/>
            <person name="Xue L.J."/>
            <person name="Wei G."/>
            <person name="Tian Y."/>
            <person name="Baishi H."/>
            <person name="Xu H."/>
            <person name="Shi J."/>
            <person name="Cheng T."/>
            <person name="Wang G."/>
            <person name="Yi Y."/>
            <person name="Chen J."/>
        </authorList>
    </citation>
    <scope>NUCLEOTIDE SEQUENCE</scope>
    <source>
        <strain evidence="3">Lc1</strain>
    </source>
</reference>
<sequence length="707" mass="79150">MPCNGCLEIVSHAINRDESCARSRQWQTDTWSLVESAKTCPCCELLWVLFVEPALVHAKKRFPEKDYNSCRVVNLDISNTGGRNDLNRVLWATALITVDAEHQGRVFLNYGLIGVSVEDAIEYPGILDLIASTDLPGSKVTHASVTDHLHPPLWTLSHTSSHLTLAEASISCAKLWLDNCEGGGHRECQPAKGLLPTRLIDLRANNSLRLVHTNRLKEQEGGIRYATLSHCWGPPGVKGPLKSTRETTEAFEQEIPESMLPRTFRDAVTITRSLGIPYLWIDSLCIVQDDSDEWQREASRMKDVYSGSVLTVSAIYGRDSSSGLYPENDSKLEPGGGTSGTEPSSSTINNKKVGHFSYNHQKDLSGRHQSVMVRMEGKSTRHRLEEAHLSTRGWACQEQILSRRIVHFLDSEIHWQCKRIYHTQSGRTSDEGYLSCEANSTELDGGENELRGFNHWPNWIENYTCRDFTIASDRMPAFSGITEHYQGLIDQEVLLGIRRDSLARDLSWVRMGPEKGPANTEAPSWSWLSCNAPVCLDHFKRLGGDVEPVLRTIAVDCHVDWTGPAMTSTIQAAAFRVRGPVMQLALRISPESLIFNPPHFVIGEDELAAWHLTKGPVPRRCVGQFDHENHPGDIKTEYTCLLLFSRTYQDEAKHRETFLLLLPDPETLVDGQLETTKPCSFHRVGVAMIKGSDETFSGAEERTLDLS</sequence>
<evidence type="ECO:0000259" key="2">
    <source>
        <dbReference type="Pfam" id="PF06985"/>
    </source>
</evidence>
<dbReference type="InterPro" id="IPR010730">
    <property type="entry name" value="HET"/>
</dbReference>
<feature type="region of interest" description="Disordered" evidence="1">
    <location>
        <begin position="323"/>
        <end position="352"/>
    </location>
</feature>
<reference evidence="3" key="2">
    <citation type="submission" date="2020-03" db="EMBL/GenBank/DDBJ databases">
        <authorList>
            <person name="Fu F.-F."/>
            <person name="Chen J."/>
        </authorList>
    </citation>
    <scope>NUCLEOTIDE SEQUENCE</scope>
    <source>
        <strain evidence="3">Lc1</strain>
    </source>
</reference>
<dbReference type="Pfam" id="PF06985">
    <property type="entry name" value="HET"/>
    <property type="match status" value="1"/>
</dbReference>
<dbReference type="RefSeq" id="XP_045259140.1">
    <property type="nucleotide sequence ID" value="XM_045401215.1"/>
</dbReference>
<evidence type="ECO:0000313" key="4">
    <source>
        <dbReference type="Proteomes" id="UP000613401"/>
    </source>
</evidence>
<dbReference type="EMBL" id="WVTB01000081">
    <property type="protein sequence ID" value="KAF3799980.1"/>
    <property type="molecule type" value="Genomic_DNA"/>
</dbReference>
<evidence type="ECO:0000313" key="3">
    <source>
        <dbReference type="EMBL" id="KAF3799980.1"/>
    </source>
</evidence>
<dbReference type="PANTHER" id="PTHR33112">
    <property type="entry name" value="DOMAIN PROTEIN, PUTATIVE-RELATED"/>
    <property type="match status" value="1"/>
</dbReference>
<keyword evidence="4" id="KW-1185">Reference proteome</keyword>
<dbReference type="Proteomes" id="UP000613401">
    <property type="component" value="Unassembled WGS sequence"/>
</dbReference>
<feature type="domain" description="Heterokaryon incompatibility" evidence="2">
    <location>
        <begin position="225"/>
        <end position="398"/>
    </location>
</feature>
<organism evidence="3 4">
    <name type="scientific">Colletotrichum gloeosporioides</name>
    <name type="common">Anthracnose fungus</name>
    <name type="synonym">Glomerella cingulata</name>
    <dbReference type="NCBI Taxonomy" id="474922"/>
    <lineage>
        <taxon>Eukaryota</taxon>
        <taxon>Fungi</taxon>
        <taxon>Dikarya</taxon>
        <taxon>Ascomycota</taxon>
        <taxon>Pezizomycotina</taxon>
        <taxon>Sordariomycetes</taxon>
        <taxon>Hypocreomycetidae</taxon>
        <taxon>Glomerellales</taxon>
        <taxon>Glomerellaceae</taxon>
        <taxon>Colletotrichum</taxon>
        <taxon>Colletotrichum gloeosporioides species complex</taxon>
    </lineage>
</organism>
<protein>
    <recommendedName>
        <fullName evidence="2">Heterokaryon incompatibility domain-containing protein</fullName>
    </recommendedName>
</protein>
<proteinExistence type="predicted"/>